<accession>A0A9P5NXJ7</accession>
<protein>
    <submittedName>
        <fullName evidence="2">Uncharacterized protein</fullName>
    </submittedName>
</protein>
<comment type="caution">
    <text evidence="2">The sequence shown here is derived from an EMBL/GenBank/DDBJ whole genome shotgun (WGS) entry which is preliminary data.</text>
</comment>
<name>A0A9P5NXJ7_GYMJU</name>
<dbReference type="AlphaFoldDB" id="A0A9P5NXJ7"/>
<proteinExistence type="predicted"/>
<gene>
    <name evidence="2" type="ORF">CPB84DRAFT_1765477</name>
</gene>
<keyword evidence="1" id="KW-0472">Membrane</keyword>
<keyword evidence="3" id="KW-1185">Reference proteome</keyword>
<evidence type="ECO:0000256" key="1">
    <source>
        <dbReference type="SAM" id="Phobius"/>
    </source>
</evidence>
<evidence type="ECO:0000313" key="3">
    <source>
        <dbReference type="Proteomes" id="UP000724874"/>
    </source>
</evidence>
<keyword evidence="1" id="KW-1133">Transmembrane helix</keyword>
<organism evidence="2 3">
    <name type="scientific">Gymnopilus junonius</name>
    <name type="common">Spectacular rustgill mushroom</name>
    <name type="synonym">Gymnopilus spectabilis subsp. junonius</name>
    <dbReference type="NCBI Taxonomy" id="109634"/>
    <lineage>
        <taxon>Eukaryota</taxon>
        <taxon>Fungi</taxon>
        <taxon>Dikarya</taxon>
        <taxon>Basidiomycota</taxon>
        <taxon>Agaricomycotina</taxon>
        <taxon>Agaricomycetes</taxon>
        <taxon>Agaricomycetidae</taxon>
        <taxon>Agaricales</taxon>
        <taxon>Agaricineae</taxon>
        <taxon>Hymenogastraceae</taxon>
        <taxon>Gymnopilus</taxon>
    </lineage>
</organism>
<feature type="transmembrane region" description="Helical" evidence="1">
    <location>
        <begin position="107"/>
        <end position="130"/>
    </location>
</feature>
<keyword evidence="1" id="KW-0812">Transmembrane</keyword>
<dbReference type="EMBL" id="JADNYJ010000008">
    <property type="protein sequence ID" value="KAF8909780.1"/>
    <property type="molecule type" value="Genomic_DNA"/>
</dbReference>
<evidence type="ECO:0000313" key="2">
    <source>
        <dbReference type="EMBL" id="KAF8909780.1"/>
    </source>
</evidence>
<dbReference type="Proteomes" id="UP000724874">
    <property type="component" value="Unassembled WGS sequence"/>
</dbReference>
<sequence>MNPLWYVTSEPYFLPILCPMEGIPNGLMAEPTAQGMFQDLWPGTPLRGSSQKIRISDKLAPLRVKAIDSSSTSVADHPPSGSEFSLSSAVFALLSLLDSLSFLSPPAFWTVIFVTILGFPRLVSWIYLCYGKKITRNKYIVCDIGIRNPSFIEVTYGSGPSRFDVLAMINTIPGSEVHLTRGIKRKCQDVYFSSPRIGPSLVDDRITSNLCIQTTPTHQ</sequence>
<reference evidence="2" key="1">
    <citation type="submission" date="2020-11" db="EMBL/GenBank/DDBJ databases">
        <authorList>
            <consortium name="DOE Joint Genome Institute"/>
            <person name="Ahrendt S."/>
            <person name="Riley R."/>
            <person name="Andreopoulos W."/>
            <person name="LaButti K."/>
            <person name="Pangilinan J."/>
            <person name="Ruiz-duenas F.J."/>
            <person name="Barrasa J.M."/>
            <person name="Sanchez-Garcia M."/>
            <person name="Camarero S."/>
            <person name="Miyauchi S."/>
            <person name="Serrano A."/>
            <person name="Linde D."/>
            <person name="Babiker R."/>
            <person name="Drula E."/>
            <person name="Ayuso-Fernandez I."/>
            <person name="Pacheco R."/>
            <person name="Padilla G."/>
            <person name="Ferreira P."/>
            <person name="Barriuso J."/>
            <person name="Kellner H."/>
            <person name="Castanera R."/>
            <person name="Alfaro M."/>
            <person name="Ramirez L."/>
            <person name="Pisabarro A.G."/>
            <person name="Kuo A."/>
            <person name="Tritt A."/>
            <person name="Lipzen A."/>
            <person name="He G."/>
            <person name="Yan M."/>
            <person name="Ng V."/>
            <person name="Cullen D."/>
            <person name="Martin F."/>
            <person name="Rosso M.-N."/>
            <person name="Henrissat B."/>
            <person name="Hibbett D."/>
            <person name="Martinez A.T."/>
            <person name="Grigoriev I.V."/>
        </authorList>
    </citation>
    <scope>NUCLEOTIDE SEQUENCE</scope>
    <source>
        <strain evidence="2">AH 44721</strain>
    </source>
</reference>